<sequence>MTSQAEQHRHVIDKSGDMNAEMVVNQLQAEQSNPDHDILLIDSFLDNEEMPSCSLLTSTSLSSSGTEVMDDLDVITARENSPESSVGNYEYKESGEGLFSEARYSYVSKVCENVRCLAVLGELNYRRVLWEYTYNRYLTVSQTNCVTQGG</sequence>
<evidence type="ECO:0000313" key="2">
    <source>
        <dbReference type="Proteomes" id="UP000247409"/>
    </source>
</evidence>
<comment type="caution">
    <text evidence="1">The sequence shown here is derived from an EMBL/GenBank/DDBJ whole genome shotgun (WGS) entry which is preliminary data.</text>
</comment>
<dbReference type="EMBL" id="NBIV01000248">
    <property type="protein sequence ID" value="PXF40978.1"/>
    <property type="molecule type" value="Genomic_DNA"/>
</dbReference>
<gene>
    <name evidence="1" type="ORF">BWQ96_09309</name>
</gene>
<dbReference type="AlphaFoldDB" id="A0A2V3IG23"/>
<proteinExistence type="predicted"/>
<evidence type="ECO:0000313" key="1">
    <source>
        <dbReference type="EMBL" id="PXF40978.1"/>
    </source>
</evidence>
<name>A0A2V3IG23_9FLOR</name>
<reference evidence="1 2" key="1">
    <citation type="journal article" date="2018" name="Mol. Biol. Evol.">
        <title>Analysis of the draft genome of the red seaweed Gracilariopsis chorda provides insights into genome size evolution in Rhodophyta.</title>
        <authorList>
            <person name="Lee J."/>
            <person name="Yang E.C."/>
            <person name="Graf L."/>
            <person name="Yang J.H."/>
            <person name="Qiu H."/>
            <person name="Zel Zion U."/>
            <person name="Chan C.X."/>
            <person name="Stephens T.G."/>
            <person name="Weber A.P.M."/>
            <person name="Boo G.H."/>
            <person name="Boo S.M."/>
            <person name="Kim K.M."/>
            <person name="Shin Y."/>
            <person name="Jung M."/>
            <person name="Lee S.J."/>
            <person name="Yim H.S."/>
            <person name="Lee J.H."/>
            <person name="Bhattacharya D."/>
            <person name="Yoon H.S."/>
        </authorList>
    </citation>
    <scope>NUCLEOTIDE SEQUENCE [LARGE SCALE GENOMIC DNA]</scope>
    <source>
        <strain evidence="1 2">SKKU-2015</strain>
        <tissue evidence="1">Whole body</tissue>
    </source>
</reference>
<protein>
    <submittedName>
        <fullName evidence="1">Uncharacterized protein</fullName>
    </submittedName>
</protein>
<keyword evidence="2" id="KW-1185">Reference proteome</keyword>
<dbReference type="Proteomes" id="UP000247409">
    <property type="component" value="Unassembled WGS sequence"/>
</dbReference>
<accession>A0A2V3IG23</accession>
<organism evidence="1 2">
    <name type="scientific">Gracilariopsis chorda</name>
    <dbReference type="NCBI Taxonomy" id="448386"/>
    <lineage>
        <taxon>Eukaryota</taxon>
        <taxon>Rhodophyta</taxon>
        <taxon>Florideophyceae</taxon>
        <taxon>Rhodymeniophycidae</taxon>
        <taxon>Gracilariales</taxon>
        <taxon>Gracilariaceae</taxon>
        <taxon>Gracilariopsis</taxon>
    </lineage>
</organism>